<dbReference type="GO" id="GO:1902670">
    <property type="term" value="F:carbon dioxide binding"/>
    <property type="evidence" value="ECO:0007669"/>
    <property type="project" value="TreeGrafter"/>
</dbReference>
<dbReference type="OrthoDB" id="9806017at2"/>
<gene>
    <name evidence="2" type="ORF">Dthio_PD3050</name>
</gene>
<keyword evidence="3" id="KW-1185">Reference proteome</keyword>
<dbReference type="EMBL" id="ACJN02000001">
    <property type="protein sequence ID" value="EFI35621.1"/>
    <property type="molecule type" value="Genomic_DNA"/>
</dbReference>
<dbReference type="FunFam" id="2.30.30.140:FF:000022">
    <property type="entry name" value="Hydrogenase assembly chaperone HybG"/>
    <property type="match status" value="1"/>
</dbReference>
<dbReference type="AlphaFoldDB" id="D6SLR0"/>
<dbReference type="GO" id="GO:0005506">
    <property type="term" value="F:iron ion binding"/>
    <property type="evidence" value="ECO:0007669"/>
    <property type="project" value="TreeGrafter"/>
</dbReference>
<comment type="caution">
    <text evidence="2">The sequence shown here is derived from an EMBL/GenBank/DDBJ whole genome shotgun (WGS) entry which is preliminary data.</text>
</comment>
<dbReference type="NCBIfam" id="TIGR00074">
    <property type="entry name" value="hypC_hupF"/>
    <property type="match status" value="1"/>
</dbReference>
<dbReference type="PRINTS" id="PR00445">
    <property type="entry name" value="HUPFHYPC"/>
</dbReference>
<protein>
    <submittedName>
        <fullName evidence="2">Hydrogenase assembly chaperone hypC/hupF</fullName>
    </submittedName>
</protein>
<sequence>MCLAVPMEVVSIEDNVAHVEVGGVKNQVRLDIVDQMPAVGDFVIVHAGFALRCIDRQEGLETLKLFQDSLGLELVK</sequence>
<dbReference type="Proteomes" id="UP000005496">
    <property type="component" value="Unassembled WGS sequence"/>
</dbReference>
<dbReference type="eggNOG" id="COG0298">
    <property type="taxonomic scope" value="Bacteria"/>
</dbReference>
<reference evidence="2" key="1">
    <citation type="submission" date="2010-05" db="EMBL/GenBank/DDBJ databases">
        <title>The draft genome of Desulfonatronospira thiodismutans ASO3-1.</title>
        <authorList>
            <consortium name="US DOE Joint Genome Institute (JGI-PGF)"/>
            <person name="Lucas S."/>
            <person name="Copeland A."/>
            <person name="Lapidus A."/>
            <person name="Cheng J.-F."/>
            <person name="Bruce D."/>
            <person name="Goodwin L."/>
            <person name="Pitluck S."/>
            <person name="Chertkov O."/>
            <person name="Brettin T."/>
            <person name="Detter J.C."/>
            <person name="Han C."/>
            <person name="Land M.L."/>
            <person name="Hauser L."/>
            <person name="Kyrpides N."/>
            <person name="Mikhailova N."/>
            <person name="Muyzer G."/>
            <person name="Woyke T."/>
        </authorList>
    </citation>
    <scope>NUCLEOTIDE SEQUENCE [LARGE SCALE GENOMIC DNA]</scope>
    <source>
        <strain evidence="2">ASO3-1</strain>
    </source>
</reference>
<proteinExistence type="inferred from homology"/>
<dbReference type="GO" id="GO:0051604">
    <property type="term" value="P:protein maturation"/>
    <property type="evidence" value="ECO:0007669"/>
    <property type="project" value="TreeGrafter"/>
</dbReference>
<evidence type="ECO:0000313" key="2">
    <source>
        <dbReference type="EMBL" id="EFI35621.1"/>
    </source>
</evidence>
<comment type="similarity">
    <text evidence="1">Belongs to the HupF/HypC family.</text>
</comment>
<name>D6SLR0_9BACT</name>
<evidence type="ECO:0000313" key="3">
    <source>
        <dbReference type="Proteomes" id="UP000005496"/>
    </source>
</evidence>
<dbReference type="SUPFAM" id="SSF159127">
    <property type="entry name" value="HupF/HypC-like"/>
    <property type="match status" value="1"/>
</dbReference>
<dbReference type="PANTHER" id="PTHR35177:SF2">
    <property type="entry name" value="HYDROGENASE MATURATION FACTOR HYBG"/>
    <property type="match status" value="1"/>
</dbReference>
<evidence type="ECO:0000256" key="1">
    <source>
        <dbReference type="ARBA" id="ARBA00006018"/>
    </source>
</evidence>
<organism evidence="2 3">
    <name type="scientific">Desulfonatronospira thiodismutans ASO3-1</name>
    <dbReference type="NCBI Taxonomy" id="555779"/>
    <lineage>
        <taxon>Bacteria</taxon>
        <taxon>Pseudomonadati</taxon>
        <taxon>Thermodesulfobacteriota</taxon>
        <taxon>Desulfovibrionia</taxon>
        <taxon>Desulfovibrionales</taxon>
        <taxon>Desulfonatronovibrionaceae</taxon>
        <taxon>Desulfonatronospira</taxon>
    </lineage>
</organism>
<dbReference type="InterPro" id="IPR001109">
    <property type="entry name" value="Hydrogenase_HupF/HypC"/>
</dbReference>
<dbReference type="PANTHER" id="PTHR35177">
    <property type="entry name" value="HYDROGENASE MATURATION FACTOR HYBG"/>
    <property type="match status" value="1"/>
</dbReference>
<dbReference type="Pfam" id="PF01455">
    <property type="entry name" value="HupF_HypC"/>
    <property type="match status" value="1"/>
</dbReference>
<accession>D6SLR0</accession>
<dbReference type="Gene3D" id="2.30.30.140">
    <property type="match status" value="1"/>
</dbReference>
<dbReference type="RefSeq" id="WP_008868750.1">
    <property type="nucleotide sequence ID" value="NZ_ACJN02000001.1"/>
</dbReference>